<reference evidence="2" key="1">
    <citation type="submission" date="2020-05" db="EMBL/GenBank/DDBJ databases">
        <authorList>
            <person name="Chiriac C."/>
            <person name="Salcher M."/>
            <person name="Ghai R."/>
            <person name="Kavagutti S V."/>
        </authorList>
    </citation>
    <scope>NUCLEOTIDE SEQUENCE</scope>
</reference>
<evidence type="ECO:0000313" key="2">
    <source>
        <dbReference type="EMBL" id="CAB4344811.1"/>
    </source>
</evidence>
<feature type="compositionally biased region" description="Low complexity" evidence="1">
    <location>
        <begin position="215"/>
        <end position="234"/>
    </location>
</feature>
<accession>A0A6J5ZQP0</accession>
<proteinExistence type="predicted"/>
<dbReference type="AlphaFoldDB" id="A0A6J5ZQP0"/>
<dbReference type="EMBL" id="CAESAJ010000208">
    <property type="protein sequence ID" value="CAB4344811.1"/>
    <property type="molecule type" value="Genomic_DNA"/>
</dbReference>
<feature type="region of interest" description="Disordered" evidence="1">
    <location>
        <begin position="215"/>
        <end position="266"/>
    </location>
</feature>
<sequence>MPTTVLRSTPRSAASLRTSGVAYASLLLKVEYSSMVMVGALGSAGAVSTGALTTGALTTGAVTGGAGAAGATVVAEVPIIPSWPPTAATPSSPTVISRSVPATGDGISVSTLSVETSRIGSSTATKSPTALSQRVTVPSVTLSPSAGKRTGVPVPTCELDAGAEGAGLVDAGAATTTSGTTMGVSTMGASTIGAAITLGIGVWLGAVPASPITANAPPTSTTASSPATISRSTPETGEGISVSTLSVDTSSNGSSASTVSPTDLSQRVTVPSVTLSPSCGIETVVDTVISLVT</sequence>
<organism evidence="2">
    <name type="scientific">freshwater metagenome</name>
    <dbReference type="NCBI Taxonomy" id="449393"/>
    <lineage>
        <taxon>unclassified sequences</taxon>
        <taxon>metagenomes</taxon>
        <taxon>ecological metagenomes</taxon>
    </lineage>
</organism>
<name>A0A6J5ZQP0_9ZZZZ</name>
<evidence type="ECO:0000256" key="1">
    <source>
        <dbReference type="SAM" id="MobiDB-lite"/>
    </source>
</evidence>
<feature type="compositionally biased region" description="Low complexity" evidence="1">
    <location>
        <begin position="246"/>
        <end position="260"/>
    </location>
</feature>
<protein>
    <submittedName>
        <fullName evidence="2">Unannotated protein</fullName>
    </submittedName>
</protein>
<gene>
    <name evidence="2" type="ORF">UFOPK3770_01338</name>
</gene>